<accession>A0ABT0IWE4</accession>
<comment type="caution">
    <text evidence="1">The sequence shown here is derived from an EMBL/GenBank/DDBJ whole genome shotgun (WGS) entry which is preliminary data.</text>
</comment>
<dbReference type="Proteomes" id="UP001202827">
    <property type="component" value="Unassembled WGS sequence"/>
</dbReference>
<gene>
    <name evidence="1" type="ORF">M0654_19480</name>
</gene>
<name>A0ABT0IWE4_9HYPH</name>
<proteinExistence type="predicted"/>
<dbReference type="EMBL" id="JALPRY010000024">
    <property type="protein sequence ID" value="MCK8782165.1"/>
    <property type="molecule type" value="Genomic_DNA"/>
</dbReference>
<sequence length="78" mass="8629">MSLHVSDIKGTITSFLVEVGLADPEKVVANEAHPPLLTREQELLVQCYRSGQIDADQWRIHLEEDPALAAYFASGVTH</sequence>
<evidence type="ECO:0000313" key="1">
    <source>
        <dbReference type="EMBL" id="MCK8782165.1"/>
    </source>
</evidence>
<dbReference type="RefSeq" id="WP_118850278.1">
    <property type="nucleotide sequence ID" value="NZ_JALPRY010000024.1"/>
</dbReference>
<keyword evidence="2" id="KW-1185">Reference proteome</keyword>
<evidence type="ECO:0000313" key="2">
    <source>
        <dbReference type="Proteomes" id="UP001202827"/>
    </source>
</evidence>
<organism evidence="1 2">
    <name type="scientific">Neorhizobium turbinariae</name>
    <dbReference type="NCBI Taxonomy" id="2937795"/>
    <lineage>
        <taxon>Bacteria</taxon>
        <taxon>Pseudomonadati</taxon>
        <taxon>Pseudomonadota</taxon>
        <taxon>Alphaproteobacteria</taxon>
        <taxon>Hyphomicrobiales</taxon>
        <taxon>Rhizobiaceae</taxon>
        <taxon>Rhizobium/Agrobacterium group</taxon>
        <taxon>Neorhizobium</taxon>
    </lineage>
</organism>
<reference evidence="1 2" key="1">
    <citation type="submission" date="2022-04" db="EMBL/GenBank/DDBJ databases">
        <title>Rhizobium coralii sp. nov., isolated from coral Turbinaria peltata.</title>
        <authorList>
            <person name="Sun H."/>
        </authorList>
    </citation>
    <scope>NUCLEOTIDE SEQUENCE [LARGE SCALE GENOMIC DNA]</scope>
    <source>
        <strain evidence="1 2">NTR19</strain>
    </source>
</reference>
<protein>
    <submittedName>
        <fullName evidence="1">Uncharacterized protein</fullName>
    </submittedName>
</protein>